<protein>
    <recommendedName>
        <fullName evidence="1">Reverse transcriptase domain-containing protein</fullName>
    </recommendedName>
</protein>
<dbReference type="PROSITE" id="PS50878">
    <property type="entry name" value="RT_POL"/>
    <property type="match status" value="1"/>
</dbReference>
<sequence>YADDTALVSETINVLQENLNTLYVYACKWYIEVNVEKTKIVVFRKGNKLPKHCTWLYNSKPIEVVNSFNYLGVNLFYNGKFVKAQSRISSQGNKCMFNILNICNKNSLNIEAKLNVFDSYVSPVLNYGCEIWGFR</sequence>
<dbReference type="GeneID" id="20252288"/>
<dbReference type="EMBL" id="KB201362">
    <property type="protein sequence ID" value="ESO96946.1"/>
    <property type="molecule type" value="Genomic_DNA"/>
</dbReference>
<feature type="domain" description="Reverse transcriptase" evidence="1">
    <location>
        <begin position="1"/>
        <end position="75"/>
    </location>
</feature>
<feature type="non-terminal residue" evidence="2">
    <location>
        <position position="1"/>
    </location>
</feature>
<dbReference type="PANTHER" id="PTHR47027:SF20">
    <property type="entry name" value="REVERSE TRANSCRIPTASE-LIKE PROTEIN WITH RNA-DIRECTED DNA POLYMERASE DOMAIN"/>
    <property type="match status" value="1"/>
</dbReference>
<evidence type="ECO:0000259" key="1">
    <source>
        <dbReference type="PROSITE" id="PS50878"/>
    </source>
</evidence>
<gene>
    <name evidence="2" type="ORF">LOTGIDRAFT_77585</name>
</gene>
<evidence type="ECO:0000313" key="2">
    <source>
        <dbReference type="EMBL" id="ESO96946.1"/>
    </source>
</evidence>
<feature type="non-terminal residue" evidence="2">
    <location>
        <position position="135"/>
    </location>
</feature>
<organism evidence="2 3">
    <name type="scientific">Lottia gigantea</name>
    <name type="common">Giant owl limpet</name>
    <dbReference type="NCBI Taxonomy" id="225164"/>
    <lineage>
        <taxon>Eukaryota</taxon>
        <taxon>Metazoa</taxon>
        <taxon>Spiralia</taxon>
        <taxon>Lophotrochozoa</taxon>
        <taxon>Mollusca</taxon>
        <taxon>Gastropoda</taxon>
        <taxon>Patellogastropoda</taxon>
        <taxon>Lottioidea</taxon>
        <taxon>Lottiidae</taxon>
        <taxon>Lottia</taxon>
    </lineage>
</organism>
<dbReference type="PANTHER" id="PTHR47027">
    <property type="entry name" value="REVERSE TRANSCRIPTASE DOMAIN-CONTAINING PROTEIN"/>
    <property type="match status" value="1"/>
</dbReference>
<dbReference type="Proteomes" id="UP000030746">
    <property type="component" value="Unassembled WGS sequence"/>
</dbReference>
<dbReference type="CTD" id="20252288"/>
<dbReference type="InterPro" id="IPR000477">
    <property type="entry name" value="RT_dom"/>
</dbReference>
<dbReference type="Pfam" id="PF00078">
    <property type="entry name" value="RVT_1"/>
    <property type="match status" value="1"/>
</dbReference>
<dbReference type="OMA" id="CPIESAH"/>
<dbReference type="AlphaFoldDB" id="V4AT98"/>
<name>V4AT98_LOTGI</name>
<dbReference type="STRING" id="225164.V4AT98"/>
<dbReference type="KEGG" id="lgi:LOTGIDRAFT_77585"/>
<reference evidence="2 3" key="1">
    <citation type="journal article" date="2013" name="Nature">
        <title>Insights into bilaterian evolution from three spiralian genomes.</title>
        <authorList>
            <person name="Simakov O."/>
            <person name="Marletaz F."/>
            <person name="Cho S.J."/>
            <person name="Edsinger-Gonzales E."/>
            <person name="Havlak P."/>
            <person name="Hellsten U."/>
            <person name="Kuo D.H."/>
            <person name="Larsson T."/>
            <person name="Lv J."/>
            <person name="Arendt D."/>
            <person name="Savage R."/>
            <person name="Osoegawa K."/>
            <person name="de Jong P."/>
            <person name="Grimwood J."/>
            <person name="Chapman J.A."/>
            <person name="Shapiro H."/>
            <person name="Aerts A."/>
            <person name="Otillar R.P."/>
            <person name="Terry A.Y."/>
            <person name="Boore J.L."/>
            <person name="Grigoriev I.V."/>
            <person name="Lindberg D.R."/>
            <person name="Seaver E.C."/>
            <person name="Weisblat D.A."/>
            <person name="Putnam N.H."/>
            <person name="Rokhsar D.S."/>
        </authorList>
    </citation>
    <scope>NUCLEOTIDE SEQUENCE [LARGE SCALE GENOMIC DNA]</scope>
</reference>
<proteinExistence type="predicted"/>
<accession>V4AT98</accession>
<dbReference type="RefSeq" id="XP_009052283.1">
    <property type="nucleotide sequence ID" value="XM_009054035.1"/>
</dbReference>
<dbReference type="OrthoDB" id="425681at2759"/>
<dbReference type="HOGENOM" id="CLU_156306_0_0_1"/>
<keyword evidence="3" id="KW-1185">Reference proteome</keyword>
<evidence type="ECO:0000313" key="3">
    <source>
        <dbReference type="Proteomes" id="UP000030746"/>
    </source>
</evidence>